<dbReference type="EMBL" id="KN839918">
    <property type="protein sequence ID" value="KIJ58663.1"/>
    <property type="molecule type" value="Genomic_DNA"/>
</dbReference>
<protein>
    <submittedName>
        <fullName evidence="2">Uncharacterized protein</fullName>
    </submittedName>
</protein>
<sequence>MSTRQCPGCSRCFTYSGLGYHLSQTGDPQCIAIFHEMQLGVLDSDDYDDSPDISGSEEGSETEEIEMQDRLEYTRRMTKARTKMGVVLLLLSARPHRNHPSKAQLSPL</sequence>
<name>A0A0C9VZ33_9AGAM</name>
<dbReference type="HOGENOM" id="CLU_2197329_0_0_1"/>
<organism evidence="2 3">
    <name type="scientific">Hydnomerulius pinastri MD-312</name>
    <dbReference type="NCBI Taxonomy" id="994086"/>
    <lineage>
        <taxon>Eukaryota</taxon>
        <taxon>Fungi</taxon>
        <taxon>Dikarya</taxon>
        <taxon>Basidiomycota</taxon>
        <taxon>Agaricomycotina</taxon>
        <taxon>Agaricomycetes</taxon>
        <taxon>Agaricomycetidae</taxon>
        <taxon>Boletales</taxon>
        <taxon>Boletales incertae sedis</taxon>
        <taxon>Leucogyrophana</taxon>
    </lineage>
</organism>
<accession>A0A0C9VZ33</accession>
<keyword evidence="3" id="KW-1185">Reference proteome</keyword>
<proteinExistence type="predicted"/>
<reference evidence="2 3" key="1">
    <citation type="submission" date="2014-04" db="EMBL/GenBank/DDBJ databases">
        <title>Evolutionary Origins and Diversification of the Mycorrhizal Mutualists.</title>
        <authorList>
            <consortium name="DOE Joint Genome Institute"/>
            <consortium name="Mycorrhizal Genomics Consortium"/>
            <person name="Kohler A."/>
            <person name="Kuo A."/>
            <person name="Nagy L.G."/>
            <person name="Floudas D."/>
            <person name="Copeland A."/>
            <person name="Barry K.W."/>
            <person name="Cichocki N."/>
            <person name="Veneault-Fourrey C."/>
            <person name="LaButti K."/>
            <person name="Lindquist E.A."/>
            <person name="Lipzen A."/>
            <person name="Lundell T."/>
            <person name="Morin E."/>
            <person name="Murat C."/>
            <person name="Riley R."/>
            <person name="Ohm R."/>
            <person name="Sun H."/>
            <person name="Tunlid A."/>
            <person name="Henrissat B."/>
            <person name="Grigoriev I.V."/>
            <person name="Hibbett D.S."/>
            <person name="Martin F."/>
        </authorList>
    </citation>
    <scope>NUCLEOTIDE SEQUENCE [LARGE SCALE GENOMIC DNA]</scope>
    <source>
        <strain evidence="2 3">MD-312</strain>
    </source>
</reference>
<dbReference type="AlphaFoldDB" id="A0A0C9VZ33"/>
<evidence type="ECO:0000256" key="1">
    <source>
        <dbReference type="SAM" id="MobiDB-lite"/>
    </source>
</evidence>
<feature type="region of interest" description="Disordered" evidence="1">
    <location>
        <begin position="45"/>
        <end position="66"/>
    </location>
</feature>
<dbReference type="Proteomes" id="UP000053820">
    <property type="component" value="Unassembled WGS sequence"/>
</dbReference>
<evidence type="ECO:0000313" key="3">
    <source>
        <dbReference type="Proteomes" id="UP000053820"/>
    </source>
</evidence>
<evidence type="ECO:0000313" key="2">
    <source>
        <dbReference type="EMBL" id="KIJ58663.1"/>
    </source>
</evidence>
<gene>
    <name evidence="2" type="ORF">HYDPIDRAFT_119344</name>
</gene>